<dbReference type="Proteomes" id="UP000269154">
    <property type="component" value="Unassembled WGS sequence"/>
</dbReference>
<keyword evidence="1" id="KW-1133">Transmembrane helix</keyword>
<proteinExistence type="predicted"/>
<protein>
    <submittedName>
        <fullName evidence="2">Uncharacterized protein</fullName>
    </submittedName>
</protein>
<keyword evidence="1" id="KW-0472">Membrane</keyword>
<sequence length="405" mass="46854">MSINNQLSSTASNSSYPQKSEKYVANRKKYRRYNWMFFLSVFLPIVTVGIFNIVVDPYDVFNTPNFLGINHSKPRKDNNDRLFKATDVIRIKPITVLMGSSKTKQGLDTNYPALKNEQPAYNLGLNAITAYELRRYLEHSIANQQELSLAIIGLDFLMFNSFTKRRGTFAEYRLKKQYISPKDIIHVALSMNGVLASKKTIIDSNKTSLDDIPYEANGFMPVLNPDPDKTKDKFQYGINNYFNDHAKYKLSTPLIELKKIVDLCQKNQVKLIVFISPSHATQWEAIRATGEWSTFEEWKREVVKITPVFDFSGYNSITIEPIHSGMENYRDNFHYTKKVGDLVLNRILSYKEEEVPEDFGILINQENIESHLEKIRQDREVWANNNSNEVKLVEEIKQKYDGALN</sequence>
<keyword evidence="3" id="KW-1185">Reference proteome</keyword>
<evidence type="ECO:0000256" key="1">
    <source>
        <dbReference type="SAM" id="Phobius"/>
    </source>
</evidence>
<comment type="caution">
    <text evidence="2">The sequence shown here is derived from an EMBL/GenBank/DDBJ whole genome shotgun (WGS) entry which is preliminary data.</text>
</comment>
<organism evidence="2 3">
    <name type="scientific">Okeania hirsuta</name>
    <dbReference type="NCBI Taxonomy" id="1458930"/>
    <lineage>
        <taxon>Bacteria</taxon>
        <taxon>Bacillati</taxon>
        <taxon>Cyanobacteriota</taxon>
        <taxon>Cyanophyceae</taxon>
        <taxon>Oscillatoriophycideae</taxon>
        <taxon>Oscillatoriales</taxon>
        <taxon>Microcoleaceae</taxon>
        <taxon>Okeania</taxon>
    </lineage>
</organism>
<gene>
    <name evidence="2" type="ORF">D5R40_02065</name>
</gene>
<evidence type="ECO:0000313" key="2">
    <source>
        <dbReference type="EMBL" id="RQH55470.1"/>
    </source>
</evidence>
<dbReference type="OrthoDB" id="5349052at2"/>
<evidence type="ECO:0000313" key="3">
    <source>
        <dbReference type="Proteomes" id="UP000269154"/>
    </source>
</evidence>
<dbReference type="AlphaFoldDB" id="A0A3N6PCG3"/>
<reference evidence="2 3" key="1">
    <citation type="journal article" date="2018" name="ACS Chem. Biol.">
        <title>Ketoreductase domain dysfunction expands chemodiversity: malyngamide biosynthesis in the cyanobacterium Okeania hirsuta.</title>
        <authorList>
            <person name="Moss N.A."/>
            <person name="Leao T."/>
            <person name="Rankin M."/>
            <person name="McCullough T.M."/>
            <person name="Qu P."/>
            <person name="Korobeynikov A."/>
            <person name="Smith J.L."/>
            <person name="Gerwick L."/>
            <person name="Gerwick W.H."/>
        </authorList>
    </citation>
    <scope>NUCLEOTIDE SEQUENCE [LARGE SCALE GENOMIC DNA]</scope>
    <source>
        <strain evidence="2 3">PAB10Feb10-1</strain>
    </source>
</reference>
<feature type="transmembrane region" description="Helical" evidence="1">
    <location>
        <begin position="35"/>
        <end position="55"/>
    </location>
</feature>
<dbReference type="EMBL" id="RCBY01000006">
    <property type="protein sequence ID" value="RQH55470.1"/>
    <property type="molecule type" value="Genomic_DNA"/>
</dbReference>
<keyword evidence="1" id="KW-0812">Transmembrane</keyword>
<name>A0A3N6PCG3_9CYAN</name>
<accession>A0A3N6PCG3</accession>